<dbReference type="GO" id="GO:0016746">
    <property type="term" value="F:acyltransferase activity"/>
    <property type="evidence" value="ECO:0007669"/>
    <property type="project" value="UniProtKB-KW"/>
</dbReference>
<keyword evidence="4" id="KW-1133">Transmembrane helix</keyword>
<dbReference type="PANTHER" id="PTHR10983:SF73">
    <property type="entry name" value="1-ACYL-SN-GLYCEROL-3-PHOSPHATE ACYLTRANSFERASE EPSILON"/>
    <property type="match status" value="1"/>
</dbReference>
<feature type="domain" description="Phospholipid/glycerol acyltransferase" evidence="5">
    <location>
        <begin position="89"/>
        <end position="217"/>
    </location>
</feature>
<feature type="transmembrane region" description="Helical" evidence="4">
    <location>
        <begin position="127"/>
        <end position="146"/>
    </location>
</feature>
<evidence type="ECO:0000256" key="4">
    <source>
        <dbReference type="SAM" id="Phobius"/>
    </source>
</evidence>
<dbReference type="EMBL" id="JAUCMV010000001">
    <property type="protein sequence ID" value="KAK0427606.1"/>
    <property type="molecule type" value="Genomic_DNA"/>
</dbReference>
<dbReference type="Proteomes" id="UP001175271">
    <property type="component" value="Unassembled WGS sequence"/>
</dbReference>
<sequence>MLTILVAAHDLRVTVPAFYLAGSQLPFATAALGIGAASWVLPAKCFRVLDNMLYTMYKRTCLFIFENLSGVTINYYGDIDEIRMKKESALLIGNHQSDVDWVLIDGLAARQSPEGGEHMVRFMLKDAIHFVPLFGWYIYQHGYVYVRRFGKYRKEPVERQLNYLASIGEPFWLSIFPEGTRFSKKRPDTIKKSEEICEKIGVPKMNNVLVPRAGGFSNALDGLTKAGALDAVYDVTIAYGQTRQEGRHGRAPNMFEFVCGNPKYQNIHIHVRRFAPSEIPNDIEERKKWLMDRFQEKDKMLDDFYSQGQLPDLRESDAPRISLCRSLLPALTFGAALVAPFFSERVRTAYVATIATSPLLIGWLHIRGCV</sequence>
<dbReference type="SUPFAM" id="SSF69593">
    <property type="entry name" value="Glycerol-3-phosphate (1)-acyltransferase"/>
    <property type="match status" value="1"/>
</dbReference>
<accession>A0AA39MAG8</accession>
<dbReference type="GO" id="GO:0036149">
    <property type="term" value="P:phosphatidylinositol acyl-chain remodeling"/>
    <property type="evidence" value="ECO:0007669"/>
    <property type="project" value="TreeGrafter"/>
</dbReference>
<evidence type="ECO:0000259" key="5">
    <source>
        <dbReference type="SMART" id="SM00563"/>
    </source>
</evidence>
<dbReference type="GO" id="GO:0005783">
    <property type="term" value="C:endoplasmic reticulum"/>
    <property type="evidence" value="ECO:0007669"/>
    <property type="project" value="TreeGrafter"/>
</dbReference>
<dbReference type="AlphaFoldDB" id="A0AA39MAG8"/>
<name>A0AA39MAG8_9BILA</name>
<evidence type="ECO:0000313" key="7">
    <source>
        <dbReference type="Proteomes" id="UP001175271"/>
    </source>
</evidence>
<reference evidence="6" key="1">
    <citation type="submission" date="2023-06" db="EMBL/GenBank/DDBJ databases">
        <title>Genomic analysis of the entomopathogenic nematode Steinernema hermaphroditum.</title>
        <authorList>
            <person name="Schwarz E.M."/>
            <person name="Heppert J.K."/>
            <person name="Baniya A."/>
            <person name="Schwartz H.T."/>
            <person name="Tan C.-H."/>
            <person name="Antoshechkin I."/>
            <person name="Sternberg P.W."/>
            <person name="Goodrich-Blair H."/>
            <person name="Dillman A.R."/>
        </authorList>
    </citation>
    <scope>NUCLEOTIDE SEQUENCE</scope>
    <source>
        <strain evidence="6">PS9179</strain>
        <tissue evidence="6">Whole animal</tissue>
    </source>
</reference>
<comment type="similarity">
    <text evidence="1">Belongs to the 1-acyl-sn-glycerol-3-phosphate acyltransferase family.</text>
</comment>
<dbReference type="Pfam" id="PF16076">
    <property type="entry name" value="Acyltransf_C"/>
    <property type="match status" value="1"/>
</dbReference>
<proteinExistence type="inferred from homology"/>
<keyword evidence="4" id="KW-0812">Transmembrane</keyword>
<keyword evidence="2" id="KW-0808">Transferase</keyword>
<dbReference type="InterPro" id="IPR002123">
    <property type="entry name" value="Plipid/glycerol_acylTrfase"/>
</dbReference>
<dbReference type="CDD" id="cd07990">
    <property type="entry name" value="LPLAT_LCLAT1-like"/>
    <property type="match status" value="1"/>
</dbReference>
<dbReference type="GO" id="GO:0005739">
    <property type="term" value="C:mitochondrion"/>
    <property type="evidence" value="ECO:0007669"/>
    <property type="project" value="TreeGrafter"/>
</dbReference>
<dbReference type="PANTHER" id="PTHR10983">
    <property type="entry name" value="1-ACYLGLYCEROL-3-PHOSPHATE ACYLTRANSFERASE-RELATED"/>
    <property type="match status" value="1"/>
</dbReference>
<keyword evidence="7" id="KW-1185">Reference proteome</keyword>
<feature type="transmembrane region" description="Helical" evidence="4">
    <location>
        <begin position="17"/>
        <end position="41"/>
    </location>
</feature>
<keyword evidence="3" id="KW-0012">Acyltransferase</keyword>
<keyword evidence="4" id="KW-0472">Membrane</keyword>
<evidence type="ECO:0000313" key="6">
    <source>
        <dbReference type="EMBL" id="KAK0427606.1"/>
    </source>
</evidence>
<dbReference type="SMART" id="SM00563">
    <property type="entry name" value="PlsC"/>
    <property type="match status" value="1"/>
</dbReference>
<protein>
    <recommendedName>
        <fullName evidence="5">Phospholipid/glycerol acyltransferase domain-containing protein</fullName>
    </recommendedName>
</protein>
<dbReference type="InterPro" id="IPR032098">
    <property type="entry name" value="Acyltransf_C"/>
</dbReference>
<organism evidence="6 7">
    <name type="scientific">Steinernema hermaphroditum</name>
    <dbReference type="NCBI Taxonomy" id="289476"/>
    <lineage>
        <taxon>Eukaryota</taxon>
        <taxon>Metazoa</taxon>
        <taxon>Ecdysozoa</taxon>
        <taxon>Nematoda</taxon>
        <taxon>Chromadorea</taxon>
        <taxon>Rhabditida</taxon>
        <taxon>Tylenchina</taxon>
        <taxon>Panagrolaimomorpha</taxon>
        <taxon>Strongyloidoidea</taxon>
        <taxon>Steinernematidae</taxon>
        <taxon>Steinernema</taxon>
    </lineage>
</organism>
<comment type="caution">
    <text evidence="6">The sequence shown here is derived from an EMBL/GenBank/DDBJ whole genome shotgun (WGS) entry which is preliminary data.</text>
</comment>
<dbReference type="Pfam" id="PF01553">
    <property type="entry name" value="Acyltransferase"/>
    <property type="match status" value="1"/>
</dbReference>
<evidence type="ECO:0000256" key="1">
    <source>
        <dbReference type="ARBA" id="ARBA00008655"/>
    </source>
</evidence>
<gene>
    <name evidence="6" type="ORF">QR680_010320</name>
</gene>
<evidence type="ECO:0000256" key="2">
    <source>
        <dbReference type="ARBA" id="ARBA00022679"/>
    </source>
</evidence>
<evidence type="ECO:0000256" key="3">
    <source>
        <dbReference type="ARBA" id="ARBA00023315"/>
    </source>
</evidence>